<feature type="chain" id="PRO_5023144093" evidence="1">
    <location>
        <begin position="20"/>
        <end position="248"/>
    </location>
</feature>
<comment type="caution">
    <text evidence="2">The sequence shown here is derived from an EMBL/GenBank/DDBJ whole genome shotgun (WGS) entry which is preliminary data.</text>
</comment>
<accession>A0A5C6GD46</accession>
<keyword evidence="1" id="KW-0732">Signal</keyword>
<sequence>MRFLKGAFTFAAFSALAASAPYETKSPTGLEKRFLADTAEIAKDLTRPAVDLGGLNEHIYHHPDTPPACAREAECAVEASASPPVEQDFRDYLTKMMKEPGYIDYNKHLLFWSGMTDVQALDFATKNKRFTVGELVQRRAEWTVYQKPKSQGGYWKDWAEVTEKFWDPVSKVAAEIARGDVYAYFSEERAEEQKNISRCLAVWCRIEKRPLVQALRCPAPPRVISIAKYIMYSNGTSMAAGFINKLTD</sequence>
<dbReference type="EMBL" id="SBHS01000015">
    <property type="protein sequence ID" value="TWU73843.1"/>
    <property type="molecule type" value="Genomic_DNA"/>
</dbReference>
<dbReference type="Proteomes" id="UP000317257">
    <property type="component" value="Unassembled WGS sequence"/>
</dbReference>
<protein>
    <submittedName>
        <fullName evidence="2">Uncharacterized protein</fullName>
    </submittedName>
</protein>
<proteinExistence type="predicted"/>
<evidence type="ECO:0000313" key="2">
    <source>
        <dbReference type="EMBL" id="TWU73843.1"/>
    </source>
</evidence>
<evidence type="ECO:0000256" key="1">
    <source>
        <dbReference type="SAM" id="SignalP"/>
    </source>
</evidence>
<feature type="signal peptide" evidence="1">
    <location>
        <begin position="1"/>
        <end position="19"/>
    </location>
</feature>
<evidence type="ECO:0000313" key="3">
    <source>
        <dbReference type="Proteomes" id="UP000317257"/>
    </source>
</evidence>
<gene>
    <name evidence="2" type="ORF">ED733_005305</name>
</gene>
<reference evidence="3" key="1">
    <citation type="submission" date="2018-12" db="EMBL/GenBank/DDBJ databases">
        <title>The complete genome of Metarhizium rileyi, a key fungal pathogen of Lepidoptera.</title>
        <authorList>
            <person name="Binneck E."/>
            <person name="Lastra C.C.L."/>
            <person name="Sosa-Gomez D.R."/>
        </authorList>
    </citation>
    <scope>NUCLEOTIDE SEQUENCE [LARGE SCALE GENOMIC DNA]</scope>
    <source>
        <strain evidence="3">Cep018-CH2</strain>
    </source>
</reference>
<organism evidence="2 3">
    <name type="scientific">Metarhizium rileyi (strain RCEF 4871)</name>
    <name type="common">Nomuraea rileyi</name>
    <dbReference type="NCBI Taxonomy" id="1649241"/>
    <lineage>
        <taxon>Eukaryota</taxon>
        <taxon>Fungi</taxon>
        <taxon>Dikarya</taxon>
        <taxon>Ascomycota</taxon>
        <taxon>Pezizomycotina</taxon>
        <taxon>Sordariomycetes</taxon>
        <taxon>Hypocreomycetidae</taxon>
        <taxon>Hypocreales</taxon>
        <taxon>Clavicipitaceae</taxon>
        <taxon>Metarhizium</taxon>
    </lineage>
</organism>
<dbReference type="AlphaFoldDB" id="A0A5C6GD46"/>
<name>A0A5C6GD46_METRR</name>